<dbReference type="EMBL" id="LNIX01000002">
    <property type="protein sequence ID" value="OXA61180.1"/>
    <property type="molecule type" value="Genomic_DNA"/>
</dbReference>
<proteinExistence type="predicted"/>
<protein>
    <submittedName>
        <fullName evidence="2">Uncharacterized protein</fullName>
    </submittedName>
</protein>
<gene>
    <name evidence="2" type="ORF">Fcan01_04647</name>
</gene>
<dbReference type="AlphaFoldDB" id="A0A226EVE6"/>
<comment type="caution">
    <text evidence="2">The sequence shown here is derived from an EMBL/GenBank/DDBJ whole genome shotgun (WGS) entry which is preliminary data.</text>
</comment>
<evidence type="ECO:0000313" key="3">
    <source>
        <dbReference type="Proteomes" id="UP000198287"/>
    </source>
</evidence>
<accession>A0A226EVE6</accession>
<sequence length="470" mass="53870">MSEPQIPKKKLRIVWYDGDEVVSEFETPPTSMREPSSQEFTSSQGEKMKLKKLEKKEIPPPISEISSQLTAIREAVKIKIGYGQKAGETDAKLVDDPRFKAAMLNLKTAPITCRYKGESTLTVIWDEKDGKMGYNDGKPFGTNSKGMNWWKCKLEDCWIKAGKQKYCEGHNVQQNYVIRDMKSATVTLFYYTPRYSKKAGWSIPDFKDYVKSDSCETQHKAIHSHFKDQKNMHIVKDYTWNVKIEDVLAGKGSDHKMVAISLMSMLNNSICASKDKIHLINEQVVFAKGVDLYENEFFPKLKTILVANNYKFRLTDEKKSTKVVPQTLLSQVSYKNLPLVYCGKDEDDGRIYVGEKWGNTNVRKSEEVKMVKRWSEKTTHQIVIFNEMKTKASEIESMGQIACIVAKMLEVQINDHPIKLLNQKFAHFDDGFHKSEFQGLFGYLFGCGVEVDIPPLVKDENGKVVWQMLD</sequence>
<feature type="region of interest" description="Disordered" evidence="1">
    <location>
        <begin position="25"/>
        <end position="48"/>
    </location>
</feature>
<evidence type="ECO:0000256" key="1">
    <source>
        <dbReference type="SAM" id="MobiDB-lite"/>
    </source>
</evidence>
<evidence type="ECO:0000313" key="2">
    <source>
        <dbReference type="EMBL" id="OXA61180.1"/>
    </source>
</evidence>
<feature type="compositionally biased region" description="Polar residues" evidence="1">
    <location>
        <begin position="28"/>
        <end position="45"/>
    </location>
</feature>
<dbReference type="Proteomes" id="UP000198287">
    <property type="component" value="Unassembled WGS sequence"/>
</dbReference>
<reference evidence="2 3" key="1">
    <citation type="submission" date="2015-12" db="EMBL/GenBank/DDBJ databases">
        <title>The genome of Folsomia candida.</title>
        <authorList>
            <person name="Faddeeva A."/>
            <person name="Derks M.F."/>
            <person name="Anvar Y."/>
            <person name="Smit S."/>
            <person name="Van Straalen N."/>
            <person name="Roelofs D."/>
        </authorList>
    </citation>
    <scope>NUCLEOTIDE SEQUENCE [LARGE SCALE GENOMIC DNA]</scope>
    <source>
        <strain evidence="2 3">VU population</strain>
        <tissue evidence="2">Whole body</tissue>
    </source>
</reference>
<keyword evidence="3" id="KW-1185">Reference proteome</keyword>
<name>A0A226EVE6_FOLCA</name>
<organism evidence="2 3">
    <name type="scientific">Folsomia candida</name>
    <name type="common">Springtail</name>
    <dbReference type="NCBI Taxonomy" id="158441"/>
    <lineage>
        <taxon>Eukaryota</taxon>
        <taxon>Metazoa</taxon>
        <taxon>Ecdysozoa</taxon>
        <taxon>Arthropoda</taxon>
        <taxon>Hexapoda</taxon>
        <taxon>Collembola</taxon>
        <taxon>Entomobryomorpha</taxon>
        <taxon>Isotomoidea</taxon>
        <taxon>Isotomidae</taxon>
        <taxon>Proisotominae</taxon>
        <taxon>Folsomia</taxon>
    </lineage>
</organism>